<dbReference type="GeneID" id="85401784"/>
<organism evidence="3 4">
    <name type="scientific">Colletotrichum tamarilloi</name>
    <dbReference type="NCBI Taxonomy" id="1209934"/>
    <lineage>
        <taxon>Eukaryota</taxon>
        <taxon>Fungi</taxon>
        <taxon>Dikarya</taxon>
        <taxon>Ascomycota</taxon>
        <taxon>Pezizomycotina</taxon>
        <taxon>Sordariomycetes</taxon>
        <taxon>Hypocreomycetidae</taxon>
        <taxon>Glomerellales</taxon>
        <taxon>Glomerellaceae</taxon>
        <taxon>Colletotrichum</taxon>
        <taxon>Colletotrichum acutatum species complex</taxon>
    </lineage>
</organism>
<feature type="region of interest" description="Disordered" evidence="1">
    <location>
        <begin position="97"/>
        <end position="117"/>
    </location>
</feature>
<comment type="caution">
    <text evidence="3">The sequence shown here is derived from an EMBL/GenBank/DDBJ whole genome shotgun (WGS) entry which is preliminary data.</text>
</comment>
<dbReference type="RefSeq" id="XP_060388007.1">
    <property type="nucleotide sequence ID" value="XM_060517546.1"/>
</dbReference>
<protein>
    <recommendedName>
        <fullName evidence="5">Integral membrane protein</fullName>
    </recommendedName>
</protein>
<keyword evidence="4" id="KW-1185">Reference proteome</keyword>
<keyword evidence="2" id="KW-0472">Membrane</keyword>
<dbReference type="Proteomes" id="UP001227543">
    <property type="component" value="Unassembled WGS sequence"/>
</dbReference>
<feature type="compositionally biased region" description="Polar residues" evidence="1">
    <location>
        <begin position="358"/>
        <end position="369"/>
    </location>
</feature>
<evidence type="ECO:0000313" key="4">
    <source>
        <dbReference type="Proteomes" id="UP001227543"/>
    </source>
</evidence>
<proteinExistence type="predicted"/>
<evidence type="ECO:0000256" key="2">
    <source>
        <dbReference type="SAM" id="Phobius"/>
    </source>
</evidence>
<accession>A0ABQ9RS54</accession>
<feature type="transmembrane region" description="Helical" evidence="2">
    <location>
        <begin position="68"/>
        <end position="88"/>
    </location>
</feature>
<name>A0ABQ9RS54_9PEZI</name>
<keyword evidence="2" id="KW-1133">Transmembrane helix</keyword>
<evidence type="ECO:0000256" key="1">
    <source>
        <dbReference type="SAM" id="MobiDB-lite"/>
    </source>
</evidence>
<keyword evidence="2" id="KW-0812">Transmembrane</keyword>
<feature type="region of interest" description="Disordered" evidence="1">
    <location>
        <begin position="286"/>
        <end position="317"/>
    </location>
</feature>
<evidence type="ECO:0008006" key="5">
    <source>
        <dbReference type="Google" id="ProtNLM"/>
    </source>
</evidence>
<dbReference type="EMBL" id="MLFU01000003">
    <property type="protein sequence ID" value="KAK1510931.1"/>
    <property type="molecule type" value="Genomic_DNA"/>
</dbReference>
<evidence type="ECO:0000313" key="3">
    <source>
        <dbReference type="EMBL" id="KAK1510931.1"/>
    </source>
</evidence>
<sequence length="369" mass="41076">MDNDRWRVVMEVVVCVCGAVRCCVCMLRRCKKPTWPLSGRAGKLRESGGCRVVSCQSGRGLLAARLPLFWYSAIGYVCGLLLLAFVTFKSTILLEGGRETSPEGSWGGRRPQKEGGIASVHRRPFQREICDCCEQMNPYCFAVMFGTPCRPLQSRLPCFPPQSHRASCSQPYEVIDSEAIETIWNIVAGTERGIQQDSLHLTIGAGRRTKRQTIGQLHSRARCNSIEVLAVRRRGRRRAERSNQLDVIRPVTLAPTCQPRPRVLRKLESNESRRNSKLFNVLTRKSTAGAQRAQHIASGKRRNGDSSLPGKPWNRTVPCSPVVARIDRPCRNLKNEKSVVASELLTDDDLPDGCPQVPSLTSLSPTGDR</sequence>
<reference evidence="3 4" key="1">
    <citation type="submission" date="2016-10" db="EMBL/GenBank/DDBJ databases">
        <title>The genome sequence of Colletotrichum fioriniae PJ7.</title>
        <authorList>
            <person name="Baroncelli R."/>
        </authorList>
    </citation>
    <scope>NUCLEOTIDE SEQUENCE [LARGE SCALE GENOMIC DNA]</scope>
    <source>
        <strain evidence="3 4">Tom-12</strain>
    </source>
</reference>
<gene>
    <name evidence="3" type="ORF">CTAM01_01504</name>
</gene>
<feature type="region of interest" description="Disordered" evidence="1">
    <location>
        <begin position="346"/>
        <end position="369"/>
    </location>
</feature>